<dbReference type="Proteomes" id="UP000066042">
    <property type="component" value="Chromosome"/>
</dbReference>
<dbReference type="STRING" id="55802.TBCH5v1_1545"/>
<organism evidence="6 7">
    <name type="scientific">Thermococcus barophilus</name>
    <dbReference type="NCBI Taxonomy" id="55802"/>
    <lineage>
        <taxon>Archaea</taxon>
        <taxon>Methanobacteriati</taxon>
        <taxon>Methanobacteriota</taxon>
        <taxon>Thermococci</taxon>
        <taxon>Thermococcales</taxon>
        <taxon>Thermococcaceae</taxon>
        <taxon>Thermococcus</taxon>
    </lineage>
</organism>
<comment type="function">
    <text evidence="4">Catalyzes the condensation of acetyl-CoA with acetoacetyl-CoA to form 3-hydroxy-3-methylglutaryl-CoA (HMG-CoA). Functions in the mevalonate (MVA) pathway leading to isopentenyl diphosphate (IPP), a key precursor for the biosynthesis of isoprenoid compounds that are building blocks of archaeal membrane lipids.</text>
</comment>
<dbReference type="Gene3D" id="3.40.47.10">
    <property type="match status" value="1"/>
</dbReference>
<dbReference type="InterPro" id="IPR013747">
    <property type="entry name" value="ACP_syn_III_C"/>
</dbReference>
<keyword evidence="2 4" id="KW-0414">Isoprene biosynthesis</keyword>
<dbReference type="GeneID" id="26136785"/>
<feature type="binding site" evidence="4">
    <location>
        <position position="36"/>
    </location>
    <ligand>
        <name>(3S)-3-hydroxy-3-methylglutaryl-CoA</name>
        <dbReference type="ChEBI" id="CHEBI:43074"/>
    </ligand>
</feature>
<evidence type="ECO:0000313" key="6">
    <source>
        <dbReference type="EMBL" id="ALM75459.1"/>
    </source>
</evidence>
<dbReference type="PATRIC" id="fig|55802.8.peg.1523"/>
<evidence type="ECO:0000313" key="7">
    <source>
        <dbReference type="Proteomes" id="UP000066042"/>
    </source>
</evidence>
<dbReference type="GO" id="GO:0019287">
    <property type="term" value="P:isopentenyl diphosphate biosynthetic process, mevalonate pathway"/>
    <property type="evidence" value="ECO:0007669"/>
    <property type="project" value="UniProtKB-UniRule"/>
</dbReference>
<comment type="pathway">
    <text evidence="4">Metabolic intermediate biosynthesis; (R)-mevalonate biosynthesis; (R)-mevalonate from acetyl-CoA: step 2/3.</text>
</comment>
<dbReference type="RefSeq" id="WP_056934084.1">
    <property type="nucleotide sequence ID" value="NZ_CP013050.1"/>
</dbReference>
<feature type="binding site" evidence="4">
    <location>
        <position position="271"/>
    </location>
    <ligand>
        <name>(3S)-3-hydroxy-3-methylglutaryl-CoA</name>
        <dbReference type="ChEBI" id="CHEBI:43074"/>
    </ligand>
</feature>
<name>A0A0S1XCE8_THEBA</name>
<dbReference type="SUPFAM" id="SSF53901">
    <property type="entry name" value="Thiolase-like"/>
    <property type="match status" value="2"/>
</dbReference>
<dbReference type="HAMAP" id="MF_01409">
    <property type="entry name" value="HMG_CoA_synth_arch"/>
    <property type="match status" value="1"/>
</dbReference>
<proteinExistence type="inferred from homology"/>
<feature type="binding site" evidence="4">
    <location>
        <position position="115"/>
    </location>
    <ligand>
        <name>(3S)-3-hydroxy-3-methylglutaryl-CoA</name>
        <dbReference type="ChEBI" id="CHEBI:43074"/>
    </ligand>
</feature>
<feature type="binding site" evidence="4">
    <location>
        <position position="206"/>
    </location>
    <ligand>
        <name>(3S)-3-hydroxy-3-methylglutaryl-CoA</name>
        <dbReference type="ChEBI" id="CHEBI:43074"/>
    </ligand>
</feature>
<comment type="similarity">
    <text evidence="4">Belongs to the thiolase-like superfamily. Archaeal HMG-CoA synthase family.</text>
</comment>
<dbReference type="NCBIfam" id="TIGR00748">
    <property type="entry name" value="HMG_CoA_syn_Arc"/>
    <property type="match status" value="1"/>
</dbReference>
<comment type="caution">
    <text evidence="4">Lacks conserved residue(s) required for the propagation of feature annotation.</text>
</comment>
<dbReference type="CDD" id="cd00827">
    <property type="entry name" value="init_cond_enzymes"/>
    <property type="match status" value="1"/>
</dbReference>
<feature type="binding site" evidence="4">
    <location>
        <position position="301"/>
    </location>
    <ligand>
        <name>(3S)-3-hydroxy-3-methylglutaryl-CoA</name>
        <dbReference type="ChEBI" id="CHEBI:43074"/>
    </ligand>
</feature>
<feature type="binding site" evidence="4">
    <location>
        <position position="204"/>
    </location>
    <ligand>
        <name>CoA</name>
        <dbReference type="ChEBI" id="CHEBI:57287"/>
        <note>ligand shared with acetoacetyl-CoA thiolase</note>
    </ligand>
</feature>
<dbReference type="FunFam" id="3.40.47.10:FF:000046">
    <property type="entry name" value="UPF0219 protein M1627_1703"/>
    <property type="match status" value="1"/>
</dbReference>
<dbReference type="GO" id="GO:0004421">
    <property type="term" value="F:hydroxymethylglutaryl-CoA synthase activity"/>
    <property type="evidence" value="ECO:0007669"/>
    <property type="project" value="UniProtKB-EC"/>
</dbReference>
<dbReference type="GO" id="GO:0003985">
    <property type="term" value="F:acetyl-CoA C-acetyltransferase activity"/>
    <property type="evidence" value="ECO:0007669"/>
    <property type="project" value="UniProtKB-UniRule"/>
</dbReference>
<dbReference type="PANTHER" id="PTHR43323">
    <property type="entry name" value="3-HYDROXY-3-METHYLGLUTARYL COENZYME A SYNTHASE"/>
    <property type="match status" value="1"/>
</dbReference>
<protein>
    <recommendedName>
        <fullName evidence="4">Hydroxymethylglutaryl-CoA synthase</fullName>
        <shortName evidence="4">HMG-CoA synthase</shortName>
        <shortName evidence="4">HMGCS</shortName>
        <ecNumber evidence="4">2.3.3.10</ecNumber>
    </recommendedName>
</protein>
<keyword evidence="1 4" id="KW-0808">Transferase</keyword>
<reference evidence="6 7" key="1">
    <citation type="journal article" date="2016" name="Genome Announc.">
        <title>Complete genome sequence of the hyperthermophilic and piezophilic archaeon Thermococcus barophilus Ch5, capable of growth at the expense of hydrogenogenesis from carbon monoxide and formate.</title>
        <authorList>
            <person name="Oger P."/>
            <person name="Sokolova T.G."/>
            <person name="Kozhevnikova D.A."/>
            <person name="Taranov E.A."/>
            <person name="Vannier P."/>
            <person name="Lee H.S."/>
            <person name="Kwon K.K."/>
            <person name="Kang S.G."/>
            <person name="Lee J.H."/>
            <person name="Bonch-Osmolovskaya E.A."/>
            <person name="Lebedinsky A.V."/>
        </authorList>
    </citation>
    <scope>NUCLEOTIDE SEQUENCE [LARGE SCALE GENOMIC DNA]</scope>
    <source>
        <strain evidence="7">Ch5</strain>
    </source>
</reference>
<dbReference type="InterPro" id="IPR004656">
    <property type="entry name" value="HMG_CoA_Synthase"/>
</dbReference>
<dbReference type="EC" id="2.3.3.10" evidence="4"/>
<evidence type="ECO:0000256" key="2">
    <source>
        <dbReference type="ARBA" id="ARBA00023229"/>
    </source>
</evidence>
<sequence length="350" mass="38008">MKRLLKPAKEVGIVGYGAYVPMFRIKNAEIGRVWGVNGFPIEEKAVNNLDEDALTIGIEAARNALKRAKIDPKLIRAIWFGSESKPYAVKPSATVIAEAIGATPDLDAADFEFACKAGTEALQAAIGFVGSGMAEYAMAIGADTAQGRPGDHLEFTAAAGGAAYIVGEKSSETLAYFEGSYSYVTDTPDFWRRQHEHYPRHGNRFTGEPAYFHHVISAAKGLMEELGLTVNDFDYAVFHQPNVKFPLTVAKILGIPIEKVKPGLLSGIIGNTYSGATLVGVSAVLDIAKPGERILWVSFGSGAGSDAFSLVVQDAIEEKRDLAPKTWDYINRKKYIDYALYVKHRGKLIM</sequence>
<feature type="active site" description="Proton donor/acceptor" evidence="4">
    <location>
        <position position="83"/>
    </location>
</feature>
<dbReference type="EMBL" id="CP013050">
    <property type="protein sequence ID" value="ALM75459.1"/>
    <property type="molecule type" value="Genomic_DNA"/>
</dbReference>
<dbReference type="AlphaFoldDB" id="A0A0S1XCE8"/>
<dbReference type="PANTHER" id="PTHR43323:SF2">
    <property type="entry name" value="HYDROXYMETHYLGLUTARYL-COA SYNTHASE"/>
    <property type="match status" value="1"/>
</dbReference>
<feature type="binding site" evidence="4">
    <location>
        <position position="244"/>
    </location>
    <ligand>
        <name>CoA</name>
        <dbReference type="ChEBI" id="CHEBI:57287"/>
        <note>ligand shared with acetoacetyl-CoA thiolase</note>
    </ligand>
</feature>
<gene>
    <name evidence="6" type="ORF">TBCH5v1_1545</name>
</gene>
<comment type="catalytic activity">
    <reaction evidence="4">
        <text>acetoacetyl-CoA + acetyl-CoA + H2O = (3S)-3-hydroxy-3-methylglutaryl-CoA + CoA + H(+)</text>
        <dbReference type="Rhea" id="RHEA:10188"/>
        <dbReference type="ChEBI" id="CHEBI:15377"/>
        <dbReference type="ChEBI" id="CHEBI:15378"/>
        <dbReference type="ChEBI" id="CHEBI:43074"/>
        <dbReference type="ChEBI" id="CHEBI:57286"/>
        <dbReference type="ChEBI" id="CHEBI:57287"/>
        <dbReference type="ChEBI" id="CHEBI:57288"/>
        <dbReference type="EC" id="2.3.3.10"/>
    </reaction>
</comment>
<evidence type="ECO:0000259" key="5">
    <source>
        <dbReference type="Pfam" id="PF08541"/>
    </source>
</evidence>
<evidence type="ECO:0000256" key="3">
    <source>
        <dbReference type="ARBA" id="ARBA00023315"/>
    </source>
</evidence>
<feature type="active site" description="Acyl-thioester intermediate" evidence="4">
    <location>
        <position position="115"/>
    </location>
</feature>
<feature type="domain" description="Beta-ketoacyl-[acyl-carrier-protein] synthase III C-terminal" evidence="5">
    <location>
        <begin position="223"/>
        <end position="304"/>
    </location>
</feature>
<accession>A0A0S1XCE8</accession>
<feature type="active site" description="Proton donor/acceptor" evidence="4">
    <location>
        <position position="239"/>
    </location>
</feature>
<comment type="subunit">
    <text evidence="4">Interacts with acetoacetyl-CoA thiolase that catalyzes the precedent step in the pathway and with a DUF35 protein. The acetoacetyl-CoA thiolase/HMG-CoA synthase complex channels the intermediate via a fused CoA-binding site, which allows for efficient coupling of the endergonic thiolase reaction with the exergonic HMGCS reaction.</text>
</comment>
<feature type="binding site" evidence="4">
    <location>
        <position position="239"/>
    </location>
    <ligand>
        <name>(3S)-3-hydroxy-3-methylglutaryl-CoA</name>
        <dbReference type="ChEBI" id="CHEBI:43074"/>
    </ligand>
</feature>
<evidence type="ECO:0000256" key="1">
    <source>
        <dbReference type="ARBA" id="ARBA00022679"/>
    </source>
</evidence>
<keyword evidence="3 4" id="KW-0012">Acyltransferase</keyword>
<dbReference type="GO" id="GO:0010142">
    <property type="term" value="P:farnesyl diphosphate biosynthetic process, mevalonate pathway"/>
    <property type="evidence" value="ECO:0007669"/>
    <property type="project" value="TreeGrafter"/>
</dbReference>
<dbReference type="NCBIfam" id="NF003274">
    <property type="entry name" value="PRK04262.1"/>
    <property type="match status" value="1"/>
</dbReference>
<evidence type="ECO:0000256" key="4">
    <source>
        <dbReference type="HAMAP-Rule" id="MF_01409"/>
    </source>
</evidence>
<dbReference type="Pfam" id="PF08541">
    <property type="entry name" value="ACP_syn_III_C"/>
    <property type="match status" value="1"/>
</dbReference>
<dbReference type="InterPro" id="IPR016039">
    <property type="entry name" value="Thiolase-like"/>
</dbReference>
<feature type="binding site" evidence="4">
    <location>
        <position position="156"/>
    </location>
    <ligand>
        <name>(3S)-3-hydroxy-3-methylglutaryl-CoA</name>
        <dbReference type="ChEBI" id="CHEBI:43074"/>
    </ligand>
</feature>